<dbReference type="PANTHER" id="PTHR43784:SF2">
    <property type="entry name" value="GDSL-LIKE LIPASE_ACYLHYDROLASE, PUTATIVE (AFU_ORTHOLOGUE AFUA_2G00820)-RELATED"/>
    <property type="match status" value="1"/>
</dbReference>
<keyword evidence="3" id="KW-0378">Hydrolase</keyword>
<dbReference type="Gene3D" id="3.40.50.1110">
    <property type="entry name" value="SGNH hydrolase"/>
    <property type="match status" value="1"/>
</dbReference>
<evidence type="ECO:0000313" key="4">
    <source>
        <dbReference type="Proteomes" id="UP001620597"/>
    </source>
</evidence>
<proteinExistence type="predicted"/>
<sequence length="434" mass="47055">MKRHLSLWATTLLTALVNIPVSTAAQTDHWITSWTASPQPVWDESFIFPTNLPATLKDQSIIQNARISLGGNRFRLVLGNEYGKTPIVIGHASVRLEQGSKNTTVQPTAVTFHGQTVARIMPGARLISDPIALPIPDLSQVTVALYLPEPTPVQTFHWDARQTSWLVAGDQTASMTTPSQLRDALSSTARAILSGIEVNTNQQASTVAVLGDSITDGATASLDTNSRWTDFLAQRLIRENQAVINAGISGARLLVDGMGENALARLEQDVLSQPGVKTLIVLMGINDIAWPGTAFAPDSQMPSLDQLTEGYRQLVRLAKRQGIRVLVATLPPFKGALPDTPLDNYYQPEKDQLRLTLNHWFRTSDIFAGVIDMAAILEDPHNTGHLNPVYDSGDHLHPGDRGNQAMAESISLSLLKPSASPHRSVTVKQTGAGE</sequence>
<protein>
    <submittedName>
        <fullName evidence="3">SGNH/GDSL hydrolase family protein</fullName>
    </submittedName>
</protein>
<dbReference type="Pfam" id="PF13472">
    <property type="entry name" value="Lipase_GDSL_2"/>
    <property type="match status" value="1"/>
</dbReference>
<dbReference type="PANTHER" id="PTHR43784">
    <property type="entry name" value="GDSL-LIKE LIPASE/ACYLHYDROLASE, PUTATIVE (AFU_ORTHOLOGUE AFUA_2G00820)-RELATED"/>
    <property type="match status" value="1"/>
</dbReference>
<feature type="domain" description="SGNH hydrolase-type esterase" evidence="2">
    <location>
        <begin position="209"/>
        <end position="405"/>
    </location>
</feature>
<dbReference type="InterPro" id="IPR013830">
    <property type="entry name" value="SGNH_hydro"/>
</dbReference>
<evidence type="ECO:0000259" key="2">
    <source>
        <dbReference type="Pfam" id="PF13472"/>
    </source>
</evidence>
<dbReference type="EMBL" id="JBBKTX010000011">
    <property type="protein sequence ID" value="MFK4752769.1"/>
    <property type="molecule type" value="Genomic_DNA"/>
</dbReference>
<organism evidence="3 4">
    <name type="scientific">Oceanobacter antarcticus</name>
    <dbReference type="NCBI Taxonomy" id="3133425"/>
    <lineage>
        <taxon>Bacteria</taxon>
        <taxon>Pseudomonadati</taxon>
        <taxon>Pseudomonadota</taxon>
        <taxon>Gammaproteobacteria</taxon>
        <taxon>Oceanospirillales</taxon>
        <taxon>Oceanospirillaceae</taxon>
        <taxon>Oceanobacter</taxon>
    </lineage>
</organism>
<feature type="signal peptide" evidence="1">
    <location>
        <begin position="1"/>
        <end position="24"/>
    </location>
</feature>
<dbReference type="InterPro" id="IPR053140">
    <property type="entry name" value="GDSL_Rv0518-like"/>
</dbReference>
<dbReference type="CDD" id="cd01830">
    <property type="entry name" value="XynE_like"/>
    <property type="match status" value="1"/>
</dbReference>
<reference evidence="3 4" key="1">
    <citation type="submission" date="2024-03" db="EMBL/GenBank/DDBJ databases">
        <title>High-quality draft genome sequence of Oceanobacter sp. wDCs-4.</title>
        <authorList>
            <person name="Dong C."/>
        </authorList>
    </citation>
    <scope>NUCLEOTIDE SEQUENCE [LARGE SCALE GENOMIC DNA]</scope>
    <source>
        <strain evidence="4">wDCs-4</strain>
    </source>
</reference>
<keyword evidence="1" id="KW-0732">Signal</keyword>
<dbReference type="Proteomes" id="UP001620597">
    <property type="component" value="Unassembled WGS sequence"/>
</dbReference>
<gene>
    <name evidence="3" type="ORF">WG929_10155</name>
</gene>
<comment type="caution">
    <text evidence="3">The sequence shown here is derived from an EMBL/GenBank/DDBJ whole genome shotgun (WGS) entry which is preliminary data.</text>
</comment>
<evidence type="ECO:0000256" key="1">
    <source>
        <dbReference type="SAM" id="SignalP"/>
    </source>
</evidence>
<dbReference type="SUPFAM" id="SSF52266">
    <property type="entry name" value="SGNH hydrolase"/>
    <property type="match status" value="1"/>
</dbReference>
<name>A0ABW8NIM4_9GAMM</name>
<accession>A0ABW8NIM4</accession>
<feature type="chain" id="PRO_5045066269" evidence="1">
    <location>
        <begin position="25"/>
        <end position="434"/>
    </location>
</feature>
<dbReference type="InterPro" id="IPR036514">
    <property type="entry name" value="SGNH_hydro_sf"/>
</dbReference>
<keyword evidence="4" id="KW-1185">Reference proteome</keyword>
<dbReference type="GO" id="GO:0016787">
    <property type="term" value="F:hydrolase activity"/>
    <property type="evidence" value="ECO:0007669"/>
    <property type="project" value="UniProtKB-KW"/>
</dbReference>
<evidence type="ECO:0000313" key="3">
    <source>
        <dbReference type="EMBL" id="MFK4752769.1"/>
    </source>
</evidence>
<dbReference type="RefSeq" id="WP_416205952.1">
    <property type="nucleotide sequence ID" value="NZ_JBBKTX010000011.1"/>
</dbReference>